<dbReference type="PRINTS" id="PR00039">
    <property type="entry name" value="HTHLYSR"/>
</dbReference>
<dbReference type="InterPro" id="IPR036390">
    <property type="entry name" value="WH_DNA-bd_sf"/>
</dbReference>
<accession>A0A9X2BU32</accession>
<evidence type="ECO:0000256" key="3">
    <source>
        <dbReference type="ARBA" id="ARBA00023125"/>
    </source>
</evidence>
<dbReference type="AlphaFoldDB" id="A0A9X2BU32"/>
<dbReference type="InterPro" id="IPR005119">
    <property type="entry name" value="LysR_subst-bd"/>
</dbReference>
<keyword evidence="7" id="KW-1185">Reference proteome</keyword>
<dbReference type="CDD" id="cd08440">
    <property type="entry name" value="PBP2_LTTR_like_4"/>
    <property type="match status" value="1"/>
</dbReference>
<dbReference type="InterPro" id="IPR000847">
    <property type="entry name" value="LysR_HTH_N"/>
</dbReference>
<dbReference type="FunFam" id="1.10.10.10:FF:000001">
    <property type="entry name" value="LysR family transcriptional regulator"/>
    <property type="match status" value="1"/>
</dbReference>
<dbReference type="Pfam" id="PF03466">
    <property type="entry name" value="LysR_substrate"/>
    <property type="match status" value="1"/>
</dbReference>
<dbReference type="PANTHER" id="PTHR30419">
    <property type="entry name" value="HTH-TYPE TRANSCRIPTIONAL REGULATOR YBHD"/>
    <property type="match status" value="1"/>
</dbReference>
<reference evidence="6" key="1">
    <citation type="submission" date="2022-04" db="EMBL/GenBank/DDBJ databases">
        <title>Roseomonas acroporae sp. nov., isolated from coral Acropora digitifera.</title>
        <authorList>
            <person name="Sun H."/>
        </authorList>
    </citation>
    <scope>NUCLEOTIDE SEQUENCE</scope>
    <source>
        <strain evidence="6">NAR14</strain>
    </source>
</reference>
<dbReference type="GO" id="GO:0003677">
    <property type="term" value="F:DNA binding"/>
    <property type="evidence" value="ECO:0007669"/>
    <property type="project" value="UniProtKB-KW"/>
</dbReference>
<dbReference type="RefSeq" id="WP_248667130.1">
    <property type="nucleotide sequence ID" value="NZ_JALPRX010000046.1"/>
</dbReference>
<dbReference type="Gene3D" id="1.10.10.10">
    <property type="entry name" value="Winged helix-like DNA-binding domain superfamily/Winged helix DNA-binding domain"/>
    <property type="match status" value="1"/>
</dbReference>
<protein>
    <submittedName>
        <fullName evidence="6">LysR family transcriptional regulator</fullName>
    </submittedName>
</protein>
<dbReference type="GO" id="GO:0005829">
    <property type="term" value="C:cytosol"/>
    <property type="evidence" value="ECO:0007669"/>
    <property type="project" value="TreeGrafter"/>
</dbReference>
<keyword evidence="2" id="KW-0805">Transcription regulation</keyword>
<evidence type="ECO:0000259" key="5">
    <source>
        <dbReference type="PROSITE" id="PS50931"/>
    </source>
</evidence>
<keyword evidence="4" id="KW-0804">Transcription</keyword>
<dbReference type="Pfam" id="PF00126">
    <property type="entry name" value="HTH_1"/>
    <property type="match status" value="1"/>
</dbReference>
<gene>
    <name evidence="6" type="ORF">M0638_11495</name>
</gene>
<dbReference type="Proteomes" id="UP001139516">
    <property type="component" value="Unassembled WGS sequence"/>
</dbReference>
<dbReference type="SUPFAM" id="SSF46785">
    <property type="entry name" value="Winged helix' DNA-binding domain"/>
    <property type="match status" value="1"/>
</dbReference>
<sequence length="308" mass="33514">MGIDLDQLRTFVAVAEAGGLSRAAETLHLSLPAISRRLTALEEELGVVLLARSSRRVVPTQLGREFLPRARRLLDELEESLLGIRETAARRRGVVTLACIPTAAYYFLPATLAAFARRFPQVRVRVMDLSAEGVIDAVATGGAEFGIGMEGAQHPEVLFRLLRQDPFVLACRRDHPFAARRAPLRWSELEGERLVGVSRRSGNRLILDRALLPRGLSLTWSCETEHLSTSLGLVEAGLGVAVVPRLALPRGAHPVLVARPLVEPLVERGTGLVLRRGFTLAPAARALLDLLTARLSRPEVPRRGLAAG</sequence>
<evidence type="ECO:0000256" key="4">
    <source>
        <dbReference type="ARBA" id="ARBA00023163"/>
    </source>
</evidence>
<comment type="caution">
    <text evidence="6">The sequence shown here is derived from an EMBL/GenBank/DDBJ whole genome shotgun (WGS) entry which is preliminary data.</text>
</comment>
<dbReference type="InterPro" id="IPR036388">
    <property type="entry name" value="WH-like_DNA-bd_sf"/>
</dbReference>
<name>A0A9X2BU32_9PROT</name>
<evidence type="ECO:0000313" key="7">
    <source>
        <dbReference type="Proteomes" id="UP001139516"/>
    </source>
</evidence>
<evidence type="ECO:0000256" key="2">
    <source>
        <dbReference type="ARBA" id="ARBA00023015"/>
    </source>
</evidence>
<comment type="similarity">
    <text evidence="1">Belongs to the LysR transcriptional regulatory family.</text>
</comment>
<dbReference type="PANTHER" id="PTHR30419:SF8">
    <property type="entry name" value="NITROGEN ASSIMILATION TRANSCRIPTIONAL ACTIVATOR-RELATED"/>
    <property type="match status" value="1"/>
</dbReference>
<evidence type="ECO:0000256" key="1">
    <source>
        <dbReference type="ARBA" id="ARBA00009437"/>
    </source>
</evidence>
<dbReference type="InterPro" id="IPR050950">
    <property type="entry name" value="HTH-type_LysR_regulators"/>
</dbReference>
<dbReference type="Gene3D" id="3.40.190.290">
    <property type="match status" value="1"/>
</dbReference>
<feature type="domain" description="HTH lysR-type" evidence="5">
    <location>
        <begin position="3"/>
        <end position="60"/>
    </location>
</feature>
<dbReference type="EMBL" id="JALPRX010000046">
    <property type="protein sequence ID" value="MCK8785007.1"/>
    <property type="molecule type" value="Genomic_DNA"/>
</dbReference>
<keyword evidence="3" id="KW-0238">DNA-binding</keyword>
<dbReference type="GO" id="GO:0003700">
    <property type="term" value="F:DNA-binding transcription factor activity"/>
    <property type="evidence" value="ECO:0007669"/>
    <property type="project" value="InterPro"/>
</dbReference>
<evidence type="ECO:0000313" key="6">
    <source>
        <dbReference type="EMBL" id="MCK8785007.1"/>
    </source>
</evidence>
<proteinExistence type="inferred from homology"/>
<dbReference type="SUPFAM" id="SSF53850">
    <property type="entry name" value="Periplasmic binding protein-like II"/>
    <property type="match status" value="1"/>
</dbReference>
<organism evidence="6 7">
    <name type="scientific">Roseomonas acroporae</name>
    <dbReference type="NCBI Taxonomy" id="2937791"/>
    <lineage>
        <taxon>Bacteria</taxon>
        <taxon>Pseudomonadati</taxon>
        <taxon>Pseudomonadota</taxon>
        <taxon>Alphaproteobacteria</taxon>
        <taxon>Acetobacterales</taxon>
        <taxon>Roseomonadaceae</taxon>
        <taxon>Roseomonas</taxon>
    </lineage>
</organism>
<dbReference type="PROSITE" id="PS50931">
    <property type="entry name" value="HTH_LYSR"/>
    <property type="match status" value="1"/>
</dbReference>